<comment type="caution">
    <text evidence="2">The sequence shown here is derived from an EMBL/GenBank/DDBJ whole genome shotgun (WGS) entry which is preliminary data.</text>
</comment>
<dbReference type="AlphaFoldDB" id="A0A7C4RUE2"/>
<dbReference type="PROSITE" id="PS00455">
    <property type="entry name" value="AMP_BINDING"/>
    <property type="match status" value="1"/>
</dbReference>
<gene>
    <name evidence="2" type="ORF">ENS29_15795</name>
</gene>
<dbReference type="Gene3D" id="3.40.50.12780">
    <property type="entry name" value="N-terminal domain of ligase-like"/>
    <property type="match status" value="1"/>
</dbReference>
<dbReference type="InterPro" id="IPR042099">
    <property type="entry name" value="ANL_N_sf"/>
</dbReference>
<keyword evidence="2" id="KW-0436">Ligase</keyword>
<dbReference type="EMBL" id="DSUH01000364">
    <property type="protein sequence ID" value="HGU34287.1"/>
    <property type="molecule type" value="Genomic_DNA"/>
</dbReference>
<organism evidence="2">
    <name type="scientific">Desulfatirhabdium butyrativorans</name>
    <dbReference type="NCBI Taxonomy" id="340467"/>
    <lineage>
        <taxon>Bacteria</taxon>
        <taxon>Pseudomonadati</taxon>
        <taxon>Thermodesulfobacteriota</taxon>
        <taxon>Desulfobacteria</taxon>
        <taxon>Desulfobacterales</taxon>
        <taxon>Desulfatirhabdiaceae</taxon>
        <taxon>Desulfatirhabdium</taxon>
    </lineage>
</organism>
<name>A0A7C4RUE2_9BACT</name>
<evidence type="ECO:0000313" key="2">
    <source>
        <dbReference type="EMBL" id="HGU34287.1"/>
    </source>
</evidence>
<dbReference type="Gene3D" id="3.30.300.30">
    <property type="match status" value="1"/>
</dbReference>
<dbReference type="InterPro" id="IPR045851">
    <property type="entry name" value="AMP-bd_C_sf"/>
</dbReference>
<dbReference type="InterPro" id="IPR020845">
    <property type="entry name" value="AMP-binding_CS"/>
</dbReference>
<sequence>MFKHLSPQQQFQKALSLWDEAMKAPFYRRRFPTTRPENAEAWQALPILKRLELFEHTYPRSKDMLTVPEEGFFISATSGTSGTARYVVCTHAEWEAFCAQQARALRLMGVTPRDLVANVFEAGYLWPSFLAVHDIVKQLNATHLPITSMIPPERILKYCREFKPTVMLSIPTMFVFLADLALKEGAPLEGLRLVAFAGEAMTEAQKAHIARGLGATQFRALAYSSADAGLMGYQCDHCQSGTYHVPTDFQLIEIIDPLTGKACGPGEKGDLIVTNFAQKSMPIVRYEIGDLGTWVAEPCPCGDPNPRFELLGRIGSDDFKLYATIIPMSVFERALEPFHEHVSLNFNLLVTPHESAVDLTLRVESADPEAAKAVIPAIVARIRELDVVINASLEAGNLHALTVQPVPLGTLERNPSTGKLIRLTDRRH</sequence>
<dbReference type="Pfam" id="PF00501">
    <property type="entry name" value="AMP-binding"/>
    <property type="match status" value="1"/>
</dbReference>
<proteinExistence type="predicted"/>
<protein>
    <submittedName>
        <fullName evidence="2">Phenylacetate--CoA ligase family protein</fullName>
    </submittedName>
</protein>
<dbReference type="SUPFAM" id="SSF56801">
    <property type="entry name" value="Acetyl-CoA synthetase-like"/>
    <property type="match status" value="1"/>
</dbReference>
<dbReference type="InterPro" id="IPR000873">
    <property type="entry name" value="AMP-dep_synth/lig_dom"/>
</dbReference>
<dbReference type="GO" id="GO:0016874">
    <property type="term" value="F:ligase activity"/>
    <property type="evidence" value="ECO:0007669"/>
    <property type="project" value="UniProtKB-KW"/>
</dbReference>
<dbReference type="PANTHER" id="PTHR43845">
    <property type="entry name" value="BLR5969 PROTEIN"/>
    <property type="match status" value="1"/>
</dbReference>
<evidence type="ECO:0000259" key="1">
    <source>
        <dbReference type="Pfam" id="PF00501"/>
    </source>
</evidence>
<accession>A0A7C4RUE2</accession>
<reference evidence="2" key="1">
    <citation type="journal article" date="2020" name="mSystems">
        <title>Genome- and Community-Level Interaction Insights into Carbon Utilization and Element Cycling Functions of Hydrothermarchaeota in Hydrothermal Sediment.</title>
        <authorList>
            <person name="Zhou Z."/>
            <person name="Liu Y."/>
            <person name="Xu W."/>
            <person name="Pan J."/>
            <person name="Luo Z.H."/>
            <person name="Li M."/>
        </authorList>
    </citation>
    <scope>NUCLEOTIDE SEQUENCE [LARGE SCALE GENOMIC DNA]</scope>
    <source>
        <strain evidence="2">SpSt-477</strain>
    </source>
</reference>
<dbReference type="PANTHER" id="PTHR43845:SF1">
    <property type="entry name" value="BLR5969 PROTEIN"/>
    <property type="match status" value="1"/>
</dbReference>
<feature type="domain" description="AMP-dependent synthetase/ligase" evidence="1">
    <location>
        <begin position="66"/>
        <end position="273"/>
    </location>
</feature>